<evidence type="ECO:0000259" key="14">
    <source>
        <dbReference type="Pfam" id="PF00593"/>
    </source>
</evidence>
<dbReference type="InterPro" id="IPR000531">
    <property type="entry name" value="Beta-barrel_TonB"/>
</dbReference>
<gene>
    <name evidence="16" type="ORF">G8770_12605</name>
</gene>
<accession>A0A9E5MMF7</accession>
<evidence type="ECO:0000256" key="10">
    <source>
        <dbReference type="ARBA" id="ARBA00023237"/>
    </source>
</evidence>
<dbReference type="PANTHER" id="PTHR32552:SF81">
    <property type="entry name" value="TONB-DEPENDENT OUTER MEMBRANE RECEPTOR"/>
    <property type="match status" value="1"/>
</dbReference>
<evidence type="ECO:0000313" key="16">
    <source>
        <dbReference type="EMBL" id="NHO66380.1"/>
    </source>
</evidence>
<keyword evidence="16" id="KW-0675">Receptor</keyword>
<keyword evidence="9 11" id="KW-0472">Membrane</keyword>
<dbReference type="Gene3D" id="2.40.170.20">
    <property type="entry name" value="TonB-dependent receptor, beta-barrel domain"/>
    <property type="match status" value="2"/>
</dbReference>
<keyword evidence="3 11" id="KW-1134">Transmembrane beta strand</keyword>
<dbReference type="InterPro" id="IPR039426">
    <property type="entry name" value="TonB-dep_rcpt-like"/>
</dbReference>
<keyword evidence="5 11" id="KW-0812">Transmembrane</keyword>
<dbReference type="InterPro" id="IPR036942">
    <property type="entry name" value="Beta-barrel_TonB_sf"/>
</dbReference>
<comment type="caution">
    <text evidence="16">The sequence shown here is derived from an EMBL/GenBank/DDBJ whole genome shotgun (WGS) entry which is preliminary data.</text>
</comment>
<dbReference type="SUPFAM" id="SSF56935">
    <property type="entry name" value="Porins"/>
    <property type="match status" value="1"/>
</dbReference>
<evidence type="ECO:0000256" key="11">
    <source>
        <dbReference type="PROSITE-ProRule" id="PRU01360"/>
    </source>
</evidence>
<proteinExistence type="inferred from homology"/>
<keyword evidence="7" id="KW-0406">Ion transport</keyword>
<comment type="subcellular location">
    <subcellularLocation>
        <location evidence="1 11">Cell outer membrane</location>
        <topology evidence="1 11">Multi-pass membrane protein</topology>
    </subcellularLocation>
</comment>
<evidence type="ECO:0000256" key="12">
    <source>
        <dbReference type="RuleBase" id="RU003357"/>
    </source>
</evidence>
<evidence type="ECO:0000256" key="1">
    <source>
        <dbReference type="ARBA" id="ARBA00004571"/>
    </source>
</evidence>
<dbReference type="InterPro" id="IPR012910">
    <property type="entry name" value="Plug_dom"/>
</dbReference>
<dbReference type="Pfam" id="PF07715">
    <property type="entry name" value="Plug"/>
    <property type="match status" value="1"/>
</dbReference>
<name>A0A9E5MMF7_9GAMM</name>
<keyword evidence="13" id="KW-0732">Signal</keyword>
<evidence type="ECO:0000256" key="7">
    <source>
        <dbReference type="ARBA" id="ARBA00023065"/>
    </source>
</evidence>
<keyword evidence="2 11" id="KW-0813">Transport</keyword>
<evidence type="ECO:0000313" key="17">
    <source>
        <dbReference type="Proteomes" id="UP000787472"/>
    </source>
</evidence>
<evidence type="ECO:0000256" key="13">
    <source>
        <dbReference type="SAM" id="SignalP"/>
    </source>
</evidence>
<feature type="domain" description="TonB-dependent receptor-like beta-barrel" evidence="14">
    <location>
        <begin position="291"/>
        <end position="799"/>
    </location>
</feature>
<evidence type="ECO:0000256" key="9">
    <source>
        <dbReference type="ARBA" id="ARBA00023136"/>
    </source>
</evidence>
<dbReference type="GO" id="GO:0009279">
    <property type="term" value="C:cell outer membrane"/>
    <property type="evidence" value="ECO:0007669"/>
    <property type="project" value="UniProtKB-SubCell"/>
</dbReference>
<dbReference type="AlphaFoldDB" id="A0A9E5MMF7"/>
<evidence type="ECO:0000256" key="3">
    <source>
        <dbReference type="ARBA" id="ARBA00022452"/>
    </source>
</evidence>
<organism evidence="16 17">
    <name type="scientific">Pseudomaricurvus hydrocarbonicus</name>
    <dbReference type="NCBI Taxonomy" id="1470433"/>
    <lineage>
        <taxon>Bacteria</taxon>
        <taxon>Pseudomonadati</taxon>
        <taxon>Pseudomonadota</taxon>
        <taxon>Gammaproteobacteria</taxon>
        <taxon>Cellvibrionales</taxon>
        <taxon>Cellvibrionaceae</taxon>
        <taxon>Pseudomaricurvus</taxon>
    </lineage>
</organism>
<dbReference type="RefSeq" id="WP_167187075.1">
    <property type="nucleotide sequence ID" value="NZ_JAAONZ010000009.1"/>
</dbReference>
<keyword evidence="10 11" id="KW-0998">Cell outer membrane</keyword>
<evidence type="ECO:0000256" key="5">
    <source>
        <dbReference type="ARBA" id="ARBA00022692"/>
    </source>
</evidence>
<feature type="domain" description="TonB-dependent receptor plug" evidence="15">
    <location>
        <begin position="44"/>
        <end position="149"/>
    </location>
</feature>
<comment type="similarity">
    <text evidence="11 12">Belongs to the TonB-dependent receptor family.</text>
</comment>
<dbReference type="PROSITE" id="PS52016">
    <property type="entry name" value="TONB_DEPENDENT_REC_3"/>
    <property type="match status" value="1"/>
</dbReference>
<keyword evidence="17" id="KW-1185">Reference proteome</keyword>
<dbReference type="EMBL" id="JAAONZ010000009">
    <property type="protein sequence ID" value="NHO66380.1"/>
    <property type="molecule type" value="Genomic_DNA"/>
</dbReference>
<dbReference type="Pfam" id="PF00593">
    <property type="entry name" value="TonB_dep_Rec_b-barrel"/>
    <property type="match status" value="1"/>
</dbReference>
<sequence length="836" mass="89574">MKPLQVSALSVVIAGLTSGSGLAMAQSLALEEVVVTAQKRAESLQDVPISVSAMSAEKMANSGVQDFADVSAYVPNFSVSKDPIGDKISIRGIASGNQAGFEQSVGTFVDGVYRGRGVQIRNAFMDVEMVEVLRGPQGTLFGKNTIAGALNIRSGRPTEEFQAELSAAYNADFGETDLQGYVSGALADTVRARLAVMDSQMDKGWVNNGYYDKDGPATDEQAARLTVEWDVSDSTMMTFRYEDYQFDNDAMGFTMMESGNLAAFGSVNSRSDSSIGNSGPVMNFGSDSAIEGDSQEASITLESDFDKGTLTAILAHSQYQFDRYLDADFSALNGLRFDDTEDFKQDSLEVRFASETGGDFDYIGGFFYQQQDMTVDGLSYFNLPTLQAVLNGGCAANLGPAYSGTYVAGDAFATATNTAAFGNAALANVCAQAAAFDGVTNGVNRYAKLEQDTETLAVFAQGTWTLTEAVRLTLGLRYTEESKEADQSVNAADFGNRNTSATSDPFSVALAQTVGEFTTHSFSADDPGMTRDEESLTWSANLQWDVSGNTMAYASASTGYKAGGFNSFYMGQTRGAGADSRDVGFDEEEVLTFEVGAKMTLLDGAAEVNIAAFKTQYDGLQASIFSGGTTFEVQNAAQATSQGVEIDGRWRATEKLTLQGSLGWIDFEYDDFVNQACTNDQFIAARQGAFDAAASDAEKALIALGYNNGSCAAQGVNDLSGKTSAHTPEFSATMAFNYMDQIGDYEYVANLDFNYMDEAYRQDDLDPLGLDDANLKVNASITFGPQSGSWDVSLIGKNLTDEETFTYINDVPLFNGSHDMSPNAPRSVAVRGRLRF</sequence>
<evidence type="ECO:0000256" key="6">
    <source>
        <dbReference type="ARBA" id="ARBA00023004"/>
    </source>
</evidence>
<evidence type="ECO:0000256" key="2">
    <source>
        <dbReference type="ARBA" id="ARBA00022448"/>
    </source>
</evidence>
<evidence type="ECO:0000259" key="15">
    <source>
        <dbReference type="Pfam" id="PF07715"/>
    </source>
</evidence>
<dbReference type="GO" id="GO:0006826">
    <property type="term" value="P:iron ion transport"/>
    <property type="evidence" value="ECO:0007669"/>
    <property type="project" value="UniProtKB-KW"/>
</dbReference>
<evidence type="ECO:0000256" key="4">
    <source>
        <dbReference type="ARBA" id="ARBA00022496"/>
    </source>
</evidence>
<feature type="signal peptide" evidence="13">
    <location>
        <begin position="1"/>
        <end position="25"/>
    </location>
</feature>
<reference evidence="16" key="1">
    <citation type="submission" date="2020-03" db="EMBL/GenBank/DDBJ databases">
        <authorList>
            <person name="Guo F."/>
        </authorList>
    </citation>
    <scope>NUCLEOTIDE SEQUENCE</scope>
    <source>
        <strain evidence="16">JCM 30134</strain>
    </source>
</reference>
<feature type="chain" id="PRO_5038484949" evidence="13">
    <location>
        <begin position="26"/>
        <end position="836"/>
    </location>
</feature>
<evidence type="ECO:0000256" key="8">
    <source>
        <dbReference type="ARBA" id="ARBA00023077"/>
    </source>
</evidence>
<keyword evidence="4" id="KW-0410">Iron transport</keyword>
<protein>
    <submittedName>
        <fullName evidence="16">TonB-dependent receptor</fullName>
    </submittedName>
</protein>
<dbReference type="Proteomes" id="UP000787472">
    <property type="component" value="Unassembled WGS sequence"/>
</dbReference>
<keyword evidence="8 12" id="KW-0798">TonB box</keyword>
<keyword evidence="6" id="KW-0408">Iron</keyword>
<dbReference type="PANTHER" id="PTHR32552">
    <property type="entry name" value="FERRICHROME IRON RECEPTOR-RELATED"/>
    <property type="match status" value="1"/>
</dbReference>